<evidence type="ECO:0000313" key="4">
    <source>
        <dbReference type="Proteomes" id="UP001165289"/>
    </source>
</evidence>
<feature type="coiled-coil region" evidence="1">
    <location>
        <begin position="303"/>
        <end position="475"/>
    </location>
</feature>
<dbReference type="EMBL" id="JAKMXF010000221">
    <property type="protein sequence ID" value="KAI6654691.1"/>
    <property type="molecule type" value="Genomic_DNA"/>
</dbReference>
<feature type="compositionally biased region" description="Polar residues" evidence="2">
    <location>
        <begin position="63"/>
        <end position="77"/>
    </location>
</feature>
<feature type="compositionally biased region" description="Low complexity" evidence="2">
    <location>
        <begin position="140"/>
        <end position="165"/>
    </location>
</feature>
<feature type="compositionally biased region" description="Pro residues" evidence="2">
    <location>
        <begin position="86"/>
        <end position="98"/>
    </location>
</feature>
<evidence type="ECO:0000313" key="3">
    <source>
        <dbReference type="EMBL" id="KAI6654691.1"/>
    </source>
</evidence>
<keyword evidence="4" id="KW-1185">Reference proteome</keyword>
<feature type="compositionally biased region" description="Basic and acidic residues" evidence="2">
    <location>
        <begin position="12"/>
        <end position="21"/>
    </location>
</feature>
<evidence type="ECO:0000256" key="1">
    <source>
        <dbReference type="SAM" id="Coils"/>
    </source>
</evidence>
<organism evidence="3 4">
    <name type="scientific">Oopsacas minuta</name>
    <dbReference type="NCBI Taxonomy" id="111878"/>
    <lineage>
        <taxon>Eukaryota</taxon>
        <taxon>Metazoa</taxon>
        <taxon>Porifera</taxon>
        <taxon>Hexactinellida</taxon>
        <taxon>Hexasterophora</taxon>
        <taxon>Lyssacinosida</taxon>
        <taxon>Leucopsacidae</taxon>
        <taxon>Oopsacas</taxon>
    </lineage>
</organism>
<evidence type="ECO:0000256" key="2">
    <source>
        <dbReference type="SAM" id="MobiDB-lite"/>
    </source>
</evidence>
<keyword evidence="1" id="KW-0175">Coiled coil</keyword>
<proteinExistence type="predicted"/>
<gene>
    <name evidence="3" type="ORF">LOD99_2570</name>
</gene>
<sequence>MSLFKNPFKKSANSDKQEADSPKFLSPSSRQPVDTQLDMGSPTVETGGSLFDGMDFGTDDVTIETSQGPTDITNSALLSDLKIEASPPPPPAPVPDPVLPVSNSPNLLKEEPEENIIPTSISSDLGSSQKKKTRKAKLPGGISSSGIRSSNSTPTPRETSPSEPISEMETECQDINSTQVDIRESVEKLLIILSELQKSRRAGEVAIESRVTELTARCQLQERRVQLIKLIGEAEEQEDFTTAERLNSESEIVERELREGDVRTNLLDVWNGFYSDVMVRYKQEAEKLEEMSGVRQDAADRLMQEARRDDQEYTRQIEEQRRELNLLVERQDHSNRQLGLDREHVQRQQQILEDDVTSRTSQLLQERAQLETRVEGLEEEIRELERKLSRLKSNREESLSDLKEVDERLGAVYESVGDERKRLEEESKRVELQQEELETQDKVISEKRVCFSNLEEEHKETIKGLKDKIERLKHAPLLAERIYSLEREPNGYQEELEAVLFTQLEEAQSSKLTVAVSNLSVDIDQLSVCRQECQEELISLEWNLSKGDEKLRQLDSIKKGLTQVKKYKEVRETAEERKKVSEKQEQLKLDIESKTEENTELSKQFEEKCSSLQAARIELAEAEQLSDTNILKCLQELTNNLTNDEGLEKWDPKRELSEYRLQVFELYKKELCIKHGWEYTSSVQSSKCVDFDKGDTITDGTAVETVEIRNVEEMNTSIAEIPEDNNELVDSKENAD</sequence>
<name>A0AAV7K1A7_9METZ</name>
<dbReference type="AlphaFoldDB" id="A0AAV7K1A7"/>
<feature type="coiled-coil region" evidence="1">
    <location>
        <begin position="564"/>
        <end position="604"/>
    </location>
</feature>
<protein>
    <submittedName>
        <fullName evidence="3">Uncharacterized protein</fullName>
    </submittedName>
</protein>
<accession>A0AAV7K1A7</accession>
<feature type="compositionally biased region" description="Polar residues" evidence="2">
    <location>
        <begin position="117"/>
        <end position="128"/>
    </location>
</feature>
<feature type="region of interest" description="Disordered" evidence="2">
    <location>
        <begin position="1"/>
        <end position="170"/>
    </location>
</feature>
<reference evidence="3 4" key="1">
    <citation type="journal article" date="2023" name="BMC Biol.">
        <title>The compact genome of the sponge Oopsacas minuta (Hexactinellida) is lacking key metazoan core genes.</title>
        <authorList>
            <person name="Santini S."/>
            <person name="Schenkelaars Q."/>
            <person name="Jourda C."/>
            <person name="Duchesne M."/>
            <person name="Belahbib H."/>
            <person name="Rocher C."/>
            <person name="Selva M."/>
            <person name="Riesgo A."/>
            <person name="Vervoort M."/>
            <person name="Leys S.P."/>
            <person name="Kodjabachian L."/>
            <person name="Le Bivic A."/>
            <person name="Borchiellini C."/>
            <person name="Claverie J.M."/>
            <person name="Renard E."/>
        </authorList>
    </citation>
    <scope>NUCLEOTIDE SEQUENCE [LARGE SCALE GENOMIC DNA]</scope>
    <source>
        <strain evidence="3">SPO-2</strain>
    </source>
</reference>
<dbReference type="Proteomes" id="UP001165289">
    <property type="component" value="Unassembled WGS sequence"/>
</dbReference>
<comment type="caution">
    <text evidence="3">The sequence shown here is derived from an EMBL/GenBank/DDBJ whole genome shotgun (WGS) entry which is preliminary data.</text>
</comment>